<accession>A0A6J7ZZ21</accession>
<gene>
    <name evidence="2" type="ORF">MCOR_1557</name>
</gene>
<keyword evidence="3" id="KW-1185">Reference proteome</keyword>
<dbReference type="InterPro" id="IPR047273">
    <property type="entry name" value="VRTN_OTU_dom"/>
</dbReference>
<evidence type="ECO:0000313" key="2">
    <source>
        <dbReference type="EMBL" id="CAC5358205.1"/>
    </source>
</evidence>
<sequence>MYSDEYEHGTVLTDRVIEDIFEQEIMKVRKSKSIVGIWQMFALSSVLKRPIFSVYPKKGNPVVRKDLHMRIESRNEVSSIPLYIMWTTTRKNMPNAHWVPNHFVPVLQIQHQTTNEQTEASKLKDITQITNNKNKENQGDEEHAEHTHDNKNVCDTGKYDQIETTIHDQNDTPNNLYEQEHPQNENKIVDGDHSKFVSVKYNNTPYPDYVEDGDSSDIFVVCMHRVGRKLEKNVFFWPKAIKDKCWYKHDKILAIIPEPKRIKGSSDCYEVDPVIWSMVLNKL</sequence>
<name>A0A6J7ZZ21_MYTCO</name>
<dbReference type="OrthoDB" id="6767591at2759"/>
<feature type="compositionally biased region" description="Basic and acidic residues" evidence="1">
    <location>
        <begin position="133"/>
        <end position="155"/>
    </location>
</feature>
<dbReference type="AlphaFoldDB" id="A0A6J7ZZ21"/>
<feature type="region of interest" description="Disordered" evidence="1">
    <location>
        <begin position="115"/>
        <end position="155"/>
    </location>
</feature>
<organism evidence="2 3">
    <name type="scientific">Mytilus coruscus</name>
    <name type="common">Sea mussel</name>
    <dbReference type="NCBI Taxonomy" id="42192"/>
    <lineage>
        <taxon>Eukaryota</taxon>
        <taxon>Metazoa</taxon>
        <taxon>Spiralia</taxon>
        <taxon>Lophotrochozoa</taxon>
        <taxon>Mollusca</taxon>
        <taxon>Bivalvia</taxon>
        <taxon>Autobranchia</taxon>
        <taxon>Pteriomorphia</taxon>
        <taxon>Mytilida</taxon>
        <taxon>Mytiloidea</taxon>
        <taxon>Mytilidae</taxon>
        <taxon>Mytilinae</taxon>
        <taxon>Mytilus</taxon>
    </lineage>
</organism>
<protein>
    <submittedName>
        <fullName evidence="2">Uncharacterized protein</fullName>
    </submittedName>
</protein>
<evidence type="ECO:0000313" key="3">
    <source>
        <dbReference type="Proteomes" id="UP000507470"/>
    </source>
</evidence>
<dbReference type="CDD" id="cd22791">
    <property type="entry name" value="OTU_VRTN"/>
    <property type="match status" value="1"/>
</dbReference>
<dbReference type="EMBL" id="CACVKT020000318">
    <property type="protein sequence ID" value="CAC5358205.1"/>
    <property type="molecule type" value="Genomic_DNA"/>
</dbReference>
<proteinExistence type="predicted"/>
<dbReference type="Proteomes" id="UP000507470">
    <property type="component" value="Unassembled WGS sequence"/>
</dbReference>
<evidence type="ECO:0000256" key="1">
    <source>
        <dbReference type="SAM" id="MobiDB-lite"/>
    </source>
</evidence>
<reference evidence="2 3" key="1">
    <citation type="submission" date="2020-06" db="EMBL/GenBank/DDBJ databases">
        <authorList>
            <person name="Li R."/>
            <person name="Bekaert M."/>
        </authorList>
    </citation>
    <scope>NUCLEOTIDE SEQUENCE [LARGE SCALE GENOMIC DNA]</scope>
    <source>
        <strain evidence="3">wild</strain>
    </source>
</reference>